<organism evidence="3 4">
    <name type="scientific">Neofusicoccum ribis</name>
    <dbReference type="NCBI Taxonomy" id="45134"/>
    <lineage>
        <taxon>Eukaryota</taxon>
        <taxon>Fungi</taxon>
        <taxon>Dikarya</taxon>
        <taxon>Ascomycota</taxon>
        <taxon>Pezizomycotina</taxon>
        <taxon>Dothideomycetes</taxon>
        <taxon>Dothideomycetes incertae sedis</taxon>
        <taxon>Botryosphaeriales</taxon>
        <taxon>Botryosphaeriaceae</taxon>
        <taxon>Neofusicoccum</taxon>
    </lineage>
</organism>
<feature type="transmembrane region" description="Helical" evidence="1">
    <location>
        <begin position="88"/>
        <end position="108"/>
    </location>
</feature>
<protein>
    <recommendedName>
        <fullName evidence="2">Fatty acid desaturase domain-containing protein</fullName>
    </recommendedName>
</protein>
<keyword evidence="1" id="KW-1133">Transmembrane helix</keyword>
<dbReference type="Pfam" id="PF00487">
    <property type="entry name" value="FA_desaturase"/>
    <property type="match status" value="1"/>
</dbReference>
<evidence type="ECO:0000256" key="1">
    <source>
        <dbReference type="SAM" id="Phobius"/>
    </source>
</evidence>
<proteinExistence type="predicted"/>
<reference evidence="3 4" key="1">
    <citation type="submission" date="2024-02" db="EMBL/GenBank/DDBJ databases">
        <title>De novo assembly and annotation of 12 fungi associated with fruit tree decline syndrome in Ontario, Canada.</title>
        <authorList>
            <person name="Sulman M."/>
            <person name="Ellouze W."/>
            <person name="Ilyukhin E."/>
        </authorList>
    </citation>
    <scope>NUCLEOTIDE SEQUENCE [LARGE SCALE GENOMIC DNA]</scope>
    <source>
        <strain evidence="3 4">M1-105</strain>
    </source>
</reference>
<dbReference type="InterPro" id="IPR012171">
    <property type="entry name" value="Fatty_acid_desaturase"/>
</dbReference>
<evidence type="ECO:0000259" key="2">
    <source>
        <dbReference type="Pfam" id="PF00487"/>
    </source>
</evidence>
<dbReference type="CDD" id="cd03507">
    <property type="entry name" value="Delta12-FADS-like"/>
    <property type="match status" value="1"/>
</dbReference>
<evidence type="ECO:0000313" key="3">
    <source>
        <dbReference type="EMBL" id="KAL1615818.1"/>
    </source>
</evidence>
<dbReference type="InterPro" id="IPR005804">
    <property type="entry name" value="FA_desaturase_dom"/>
</dbReference>
<gene>
    <name evidence="3" type="ORF">SLS56_011684</name>
</gene>
<feature type="domain" description="Fatty acid desaturase" evidence="2">
    <location>
        <begin position="92"/>
        <end position="373"/>
    </location>
</feature>
<keyword evidence="4" id="KW-1185">Reference proteome</keyword>
<sequence length="446" mass="50081">MSTVLSDTAGQWNSDGMSTEIKQADARLAREPEKCPNLADLKRAIPAHCFQSSVTRSVAYLVRDVCMALVLAYGALHIRAESTMASAILWNLYGFTQGLVFTGIWILAHECGHGAFSAYRHLNDTVGWLCHSFLGVPYFSWKITHARHHRFTGHLNKDVAFVPHTVGEVSSETGLSLAALEELCEDTPLVTTAKLIAHQLLGWQAHLIFNISAGHESHVRGDGIGGKGWFSARASHFDPWSDLFLPQQARLVVLSDIGLALTAYALYTVAQATTWQTAALLWAVPYMWVHHWLVAITFLQHTHADVPRYGDGTWTFTLGNLCTIDRDFGFIGDFFFHRAINDHVVHHLFPKIPHYHASEATAGIRPLLGEFYNSSRESFLISLWKTFRACRWVKEEMGAPAPQTYHWVRPSTERPVRSRSVNALYWITKTFNSSAAIPVRTKMEEL</sequence>
<comment type="caution">
    <text evidence="3">The sequence shown here is derived from an EMBL/GenBank/DDBJ whole genome shotgun (WGS) entry which is preliminary data.</text>
</comment>
<keyword evidence="1" id="KW-0812">Transmembrane</keyword>
<accession>A0ABR3SAX6</accession>
<name>A0ABR3SAX6_9PEZI</name>
<dbReference type="PANTHER" id="PTHR32100">
    <property type="entry name" value="OMEGA-6 FATTY ACID DESATURASE, CHLOROPLASTIC"/>
    <property type="match status" value="1"/>
</dbReference>
<dbReference type="EMBL" id="JAJVDC020000294">
    <property type="protein sequence ID" value="KAL1615818.1"/>
    <property type="molecule type" value="Genomic_DNA"/>
</dbReference>
<dbReference type="Proteomes" id="UP001521116">
    <property type="component" value="Unassembled WGS sequence"/>
</dbReference>
<evidence type="ECO:0000313" key="4">
    <source>
        <dbReference type="Proteomes" id="UP001521116"/>
    </source>
</evidence>
<keyword evidence="1" id="KW-0472">Membrane</keyword>